<evidence type="ECO:0000313" key="2">
    <source>
        <dbReference type="Proteomes" id="UP000036061"/>
    </source>
</evidence>
<organism evidence="1 2">
    <name type="scientific">Brevibacillus brevis</name>
    <name type="common">Bacillus brevis</name>
    <dbReference type="NCBI Taxonomy" id="1393"/>
    <lineage>
        <taxon>Bacteria</taxon>
        <taxon>Bacillati</taxon>
        <taxon>Bacillota</taxon>
        <taxon>Bacilli</taxon>
        <taxon>Bacillales</taxon>
        <taxon>Paenibacillaceae</taxon>
        <taxon>Brevibacillus</taxon>
    </lineage>
</organism>
<evidence type="ECO:0000313" key="1">
    <source>
        <dbReference type="EMBL" id="AWX58428.1"/>
    </source>
</evidence>
<sequence length="276" mass="31612">MLKNLVQSHVKIVFSVLGILFVLVSWLVFELLKGLLPDLIAVIHKWMFQPIEWLFILAPPHEENKLASLGSVLGLSILYSAILAGMVFIVLFICNKIRGNEIEFQMEVKYCEKELANAIYSLDGSGQSTAIINANAITFMKAFEMEVKTIYGLKPDELCCYWIVPTNNDKQFEVFYLTELKDFDTVRTLLLSSMLQEDCRIADKQVKGRIQNTDIEQFAIVKNFGKFRLGFAVAVYKNDTFTPENMQEFERLTTYMLLLGFVTKFVNKVKTLKRAS</sequence>
<protein>
    <submittedName>
        <fullName evidence="1">Uncharacterized protein</fullName>
    </submittedName>
</protein>
<accession>A0A0J6BKY0</accession>
<dbReference type="EMBL" id="CP030117">
    <property type="protein sequence ID" value="AWX58428.1"/>
    <property type="molecule type" value="Genomic_DNA"/>
</dbReference>
<gene>
    <name evidence="1" type="ORF">AB432_026805</name>
</gene>
<dbReference type="RefSeq" id="WP_015893411.1">
    <property type="nucleotide sequence ID" value="NZ_CP030117.1"/>
</dbReference>
<proteinExistence type="predicted"/>
<dbReference type="eggNOG" id="ENOG50348X1">
    <property type="taxonomic scope" value="Bacteria"/>
</dbReference>
<dbReference type="Proteomes" id="UP000036061">
    <property type="component" value="Chromosome"/>
</dbReference>
<name>A0A0J6BKY0_BREBE</name>
<dbReference type="AlphaFoldDB" id="A0A0J6BKY0"/>
<reference evidence="1 2" key="1">
    <citation type="journal article" date="2015" name="Genome Announc.">
        <title>Draft Genome Sequence of Brevibacillus brevis DZQ7, a Plant Growth-Promoting Rhizobacterium with Broad-Spectrum Antimicrobial Activity.</title>
        <authorList>
            <person name="Hou Q."/>
            <person name="Wang C."/>
            <person name="Hou X."/>
            <person name="Xia Z."/>
            <person name="Ye J."/>
            <person name="Liu K."/>
            <person name="Liu H."/>
            <person name="Wang J."/>
            <person name="Guo H."/>
            <person name="Yu X."/>
            <person name="Yang Y."/>
            <person name="Du B."/>
            <person name="Ding Y."/>
        </authorList>
    </citation>
    <scope>NUCLEOTIDE SEQUENCE [LARGE SCALE GENOMIC DNA]</scope>
    <source>
        <strain evidence="1 2">DZQ7</strain>
    </source>
</reference>